<evidence type="ECO:0000313" key="2">
    <source>
        <dbReference type="EMBL" id="CAG8977698.1"/>
    </source>
</evidence>
<organism evidence="2 3">
    <name type="scientific">Hymenoscyphus albidus</name>
    <dbReference type="NCBI Taxonomy" id="595503"/>
    <lineage>
        <taxon>Eukaryota</taxon>
        <taxon>Fungi</taxon>
        <taxon>Dikarya</taxon>
        <taxon>Ascomycota</taxon>
        <taxon>Pezizomycotina</taxon>
        <taxon>Leotiomycetes</taxon>
        <taxon>Helotiales</taxon>
        <taxon>Helotiaceae</taxon>
        <taxon>Hymenoscyphus</taxon>
    </lineage>
</organism>
<dbReference type="EMBL" id="CAJVRM010000229">
    <property type="protein sequence ID" value="CAG8977698.1"/>
    <property type="molecule type" value="Genomic_DNA"/>
</dbReference>
<dbReference type="OrthoDB" id="10338618at2759"/>
<evidence type="ECO:0000313" key="3">
    <source>
        <dbReference type="Proteomes" id="UP000701801"/>
    </source>
</evidence>
<comment type="caution">
    <text evidence="2">The sequence shown here is derived from an EMBL/GenBank/DDBJ whole genome shotgun (WGS) entry which is preliminary data.</text>
</comment>
<dbReference type="Proteomes" id="UP000701801">
    <property type="component" value="Unassembled WGS sequence"/>
</dbReference>
<gene>
    <name evidence="2" type="ORF">HYALB_00009644</name>
</gene>
<feature type="region of interest" description="Disordered" evidence="1">
    <location>
        <begin position="1"/>
        <end position="24"/>
    </location>
</feature>
<evidence type="ECO:0000256" key="1">
    <source>
        <dbReference type="SAM" id="MobiDB-lite"/>
    </source>
</evidence>
<accession>A0A9N9PWQ9</accession>
<dbReference type="AlphaFoldDB" id="A0A9N9PWQ9"/>
<sequence length="180" mass="20756">MTGHTTLEVRTQRRFGETAKPGSHLEGFSTTTPLLKLPNDLLYIIFDELEKDGSSHETLRAPISLMLGMTCNRLYDLHWERHGRVELIFIPPIFGEEEWKRQIRNLSYPLLPFVVQKYAGQTCSNRKYTIMLPARLPNDYRILFFPSVHKEQGNFGYEVSSIKAIGGQALDRGPRYNVEN</sequence>
<keyword evidence="3" id="KW-1185">Reference proteome</keyword>
<reference evidence="2" key="1">
    <citation type="submission" date="2021-07" db="EMBL/GenBank/DDBJ databases">
        <authorList>
            <person name="Durling M."/>
        </authorList>
    </citation>
    <scope>NUCLEOTIDE SEQUENCE</scope>
</reference>
<protein>
    <submittedName>
        <fullName evidence="2">Uncharacterized protein</fullName>
    </submittedName>
</protein>
<proteinExistence type="predicted"/>
<name>A0A9N9PWQ9_9HELO</name>